<dbReference type="InterPro" id="IPR052925">
    <property type="entry name" value="Phage_Integrase-like_Recomb"/>
</dbReference>
<name>I0WKQ3_RHOOP</name>
<keyword evidence="2" id="KW-0233">DNA recombination</keyword>
<feature type="region of interest" description="Disordered" evidence="3">
    <location>
        <begin position="314"/>
        <end position="392"/>
    </location>
</feature>
<reference evidence="4 5" key="1">
    <citation type="journal article" date="2012" name="J. Bacteriol.">
        <title>Draft genome sequence of the nitrophenol-degrading actinomycete Rhodococcus imtechensis RKJ300.</title>
        <authorList>
            <person name="Vikram S."/>
            <person name="Kumar S."/>
            <person name="Subramanian S."/>
            <person name="Raghava G.P."/>
        </authorList>
    </citation>
    <scope>NUCLEOTIDE SEQUENCE [LARGE SCALE GENOMIC DNA]</scope>
    <source>
        <strain evidence="4 5">RKJ300</strain>
    </source>
</reference>
<dbReference type="GO" id="GO:0015074">
    <property type="term" value="P:DNA integration"/>
    <property type="evidence" value="ECO:0007669"/>
    <property type="project" value="InterPro"/>
</dbReference>
<feature type="compositionally biased region" description="Low complexity" evidence="3">
    <location>
        <begin position="343"/>
        <end position="360"/>
    </location>
</feature>
<dbReference type="AlphaFoldDB" id="I0WKQ3"/>
<gene>
    <name evidence="4" type="ORF">W59_25631</name>
</gene>
<dbReference type="Proteomes" id="UP000006447">
    <property type="component" value="Unassembled WGS sequence"/>
</dbReference>
<dbReference type="InterPro" id="IPR013762">
    <property type="entry name" value="Integrase-like_cat_sf"/>
</dbReference>
<evidence type="ECO:0000256" key="2">
    <source>
        <dbReference type="ARBA" id="ARBA00023172"/>
    </source>
</evidence>
<evidence type="ECO:0000256" key="3">
    <source>
        <dbReference type="SAM" id="MobiDB-lite"/>
    </source>
</evidence>
<keyword evidence="1" id="KW-0238">DNA-binding</keyword>
<feature type="compositionally biased region" description="Low complexity" evidence="3">
    <location>
        <begin position="317"/>
        <end position="334"/>
    </location>
</feature>
<dbReference type="InterPro" id="IPR010998">
    <property type="entry name" value="Integrase_recombinase_N"/>
</dbReference>
<dbReference type="PANTHER" id="PTHR34605">
    <property type="entry name" value="PHAGE_INTEGRASE DOMAIN-CONTAINING PROTEIN"/>
    <property type="match status" value="1"/>
</dbReference>
<evidence type="ECO:0000313" key="4">
    <source>
        <dbReference type="EMBL" id="EID76969.1"/>
    </source>
</evidence>
<dbReference type="SUPFAM" id="SSF56349">
    <property type="entry name" value="DNA breaking-rejoining enzymes"/>
    <property type="match status" value="1"/>
</dbReference>
<evidence type="ECO:0000313" key="5">
    <source>
        <dbReference type="Proteomes" id="UP000006447"/>
    </source>
</evidence>
<comment type="caution">
    <text evidence="4">The sequence shown here is derived from an EMBL/GenBank/DDBJ whole genome shotgun (WGS) entry which is preliminary data.</text>
</comment>
<dbReference type="GO" id="GO:0006310">
    <property type="term" value="P:DNA recombination"/>
    <property type="evidence" value="ECO:0007669"/>
    <property type="project" value="UniProtKB-KW"/>
</dbReference>
<feature type="compositionally biased region" description="Low complexity" evidence="3">
    <location>
        <begin position="376"/>
        <end position="392"/>
    </location>
</feature>
<dbReference type="Gene3D" id="1.10.443.10">
    <property type="entry name" value="Intergrase catalytic core"/>
    <property type="match status" value="1"/>
</dbReference>
<sequence>MTIEQTYGTRTAANDIAPAEGWGSAPDLSEEAAARIAGAVAGSRAEGTRRTYASAWRRFEAWCTVQGHTALPAHPVTVAAYLVDAAAIYTESGERAYAPVTLARWVAAIGHHHRTTGHSTPHTHDLVRSTLSGIRREYAANGDRPRTPRAPLLVDDILTIVGSARQAVTGWATEVHERRDCALLLLGFAGAFRRSELVELVCGDVTVHRLDGIHVRLRRSKTDQEGAGAVRAVPFTTSHLSCPPCAYVRWAQVVAAYDLVGRPGVIRLLRTATAFENHVCRSALPRMRARAPLFRAIRKNGNLSDTALSGARCMRRSAAAPPSPATTTTLLPSSVGTRCGPGSSLRRSATAPTRTRSCARPDTPAPPWSSCTRVNTPRSSATPSPTSVCSGR</sequence>
<dbReference type="SUPFAM" id="SSF47823">
    <property type="entry name" value="lambda integrase-like, N-terminal domain"/>
    <property type="match status" value="1"/>
</dbReference>
<dbReference type="InterPro" id="IPR011010">
    <property type="entry name" value="DNA_brk_join_enz"/>
</dbReference>
<dbReference type="PATRIC" id="fig|1165867.3.peg.5235"/>
<dbReference type="PANTHER" id="PTHR34605:SF3">
    <property type="entry name" value="P CELL-TYPE AGGLUTINATION PROTEIN MAP4-LIKE-RELATED"/>
    <property type="match status" value="1"/>
</dbReference>
<protein>
    <submittedName>
        <fullName evidence="4">Phage integrase family protein</fullName>
    </submittedName>
</protein>
<dbReference type="EMBL" id="AJJH01000141">
    <property type="protein sequence ID" value="EID76969.1"/>
    <property type="molecule type" value="Genomic_DNA"/>
</dbReference>
<organism evidence="4 5">
    <name type="scientific">Rhodococcus opacus RKJ300 = JCM 13270</name>
    <dbReference type="NCBI Taxonomy" id="1165867"/>
    <lineage>
        <taxon>Bacteria</taxon>
        <taxon>Bacillati</taxon>
        <taxon>Actinomycetota</taxon>
        <taxon>Actinomycetes</taxon>
        <taxon>Mycobacteriales</taxon>
        <taxon>Nocardiaceae</taxon>
        <taxon>Rhodococcus</taxon>
    </lineage>
</organism>
<evidence type="ECO:0000256" key="1">
    <source>
        <dbReference type="ARBA" id="ARBA00023125"/>
    </source>
</evidence>
<dbReference type="GO" id="GO:0003677">
    <property type="term" value="F:DNA binding"/>
    <property type="evidence" value="ECO:0007669"/>
    <property type="project" value="UniProtKB-KW"/>
</dbReference>
<proteinExistence type="predicted"/>
<dbReference type="Gene3D" id="1.10.150.130">
    <property type="match status" value="1"/>
</dbReference>
<accession>I0WKQ3</accession>